<name>A0ABX1S343_9FLAO</name>
<comment type="caution">
    <text evidence="2">The sequence shown here is derived from an EMBL/GenBank/DDBJ whole genome shotgun (WGS) entry which is preliminary data.</text>
</comment>
<evidence type="ECO:0000313" key="3">
    <source>
        <dbReference type="Proteomes" id="UP000746690"/>
    </source>
</evidence>
<dbReference type="Proteomes" id="UP000746690">
    <property type="component" value="Unassembled WGS sequence"/>
</dbReference>
<dbReference type="EMBL" id="JABBHF010000011">
    <property type="protein sequence ID" value="NMH89328.1"/>
    <property type="molecule type" value="Genomic_DNA"/>
</dbReference>
<gene>
    <name evidence="2" type="ORF">HHX25_17585</name>
</gene>
<dbReference type="SUPFAM" id="SSF53756">
    <property type="entry name" value="UDP-Glycosyltransferase/glycogen phosphorylase"/>
    <property type="match status" value="1"/>
</dbReference>
<reference evidence="2 3" key="1">
    <citation type="submission" date="2020-04" db="EMBL/GenBank/DDBJ databases">
        <title>A Flavivirga sp. nov.</title>
        <authorList>
            <person name="Sun X."/>
        </authorList>
    </citation>
    <scope>NUCLEOTIDE SEQUENCE [LARGE SCALE GENOMIC DNA]</scope>
    <source>
        <strain evidence="2 3">Y03</strain>
    </source>
</reference>
<evidence type="ECO:0000259" key="1">
    <source>
        <dbReference type="Pfam" id="PF00534"/>
    </source>
</evidence>
<protein>
    <submittedName>
        <fullName evidence="2">Glycosyltransferase family 4 protein</fullName>
    </submittedName>
</protein>
<accession>A0ABX1S343</accession>
<evidence type="ECO:0000313" key="2">
    <source>
        <dbReference type="EMBL" id="NMH89328.1"/>
    </source>
</evidence>
<dbReference type="Gene3D" id="3.40.50.2000">
    <property type="entry name" value="Glycogen Phosphorylase B"/>
    <property type="match status" value="2"/>
</dbReference>
<proteinExistence type="predicted"/>
<dbReference type="RefSeq" id="WP_169676204.1">
    <property type="nucleotide sequence ID" value="NZ_JABBHF010000011.1"/>
</dbReference>
<sequence>MYQEKKKLLILTNCILEYRLPVYNLLAEQFQVTVAHYGKIVNEEKTKFKEVILTPKTRGPFIFFKENIKKLAIQYDAVIALGDLHIWPFWSLGFIRNRSFSLTFWSIGVSASYSKRFDSDKKWDFFRFKLMNKADSIVFYTDYPIRRYVEDGAINRTKLFVAHNTVQVDHKIDLLDVKKHFLFVGTLYKAKKILDLLDAYLLAYKQNPSIEPLVVIGDGEEKDNIKSWVKKHQLTEKIILKGAIFNQDVLMEYYRRAIALISPGQAGLTVLNAFAYGVPFVTTENAITGGEIFNIINNINGIIYKEDVKKLSEIILDLSSNPKKALLLSKNAQEYYFSKRTMSIMVDGLKKAVDYAQIEINKNRVGGE</sequence>
<dbReference type="InterPro" id="IPR001296">
    <property type="entry name" value="Glyco_trans_1"/>
</dbReference>
<keyword evidence="3" id="KW-1185">Reference proteome</keyword>
<dbReference type="Pfam" id="PF00534">
    <property type="entry name" value="Glycos_transf_1"/>
    <property type="match status" value="1"/>
</dbReference>
<feature type="domain" description="Glycosyl transferase family 1" evidence="1">
    <location>
        <begin position="177"/>
        <end position="334"/>
    </location>
</feature>
<dbReference type="PANTHER" id="PTHR12526">
    <property type="entry name" value="GLYCOSYLTRANSFERASE"/>
    <property type="match status" value="1"/>
</dbReference>
<organism evidence="2 3">
    <name type="scientific">Flavivirga algicola</name>
    <dbReference type="NCBI Taxonomy" id="2729136"/>
    <lineage>
        <taxon>Bacteria</taxon>
        <taxon>Pseudomonadati</taxon>
        <taxon>Bacteroidota</taxon>
        <taxon>Flavobacteriia</taxon>
        <taxon>Flavobacteriales</taxon>
        <taxon>Flavobacteriaceae</taxon>
        <taxon>Flavivirga</taxon>
    </lineage>
</organism>